<dbReference type="Proteomes" id="UP000199603">
    <property type="component" value="Unassembled WGS sequence"/>
</dbReference>
<dbReference type="GO" id="GO:0032259">
    <property type="term" value="P:methylation"/>
    <property type="evidence" value="ECO:0007669"/>
    <property type="project" value="UniProtKB-KW"/>
</dbReference>
<evidence type="ECO:0000256" key="1">
    <source>
        <dbReference type="PROSITE-ProRule" id="PRU00339"/>
    </source>
</evidence>
<dbReference type="Gene3D" id="3.40.50.150">
    <property type="entry name" value="Vaccinia Virus protein VP39"/>
    <property type="match status" value="1"/>
</dbReference>
<proteinExistence type="predicted"/>
<feature type="repeat" description="TPR" evidence="1">
    <location>
        <begin position="106"/>
        <end position="139"/>
    </location>
</feature>
<name>A0A1G6YJP0_9GAMM</name>
<dbReference type="PROSITE" id="PS50005">
    <property type="entry name" value="TPR"/>
    <property type="match status" value="2"/>
</dbReference>
<evidence type="ECO:0000313" key="3">
    <source>
        <dbReference type="Proteomes" id="UP000199603"/>
    </source>
</evidence>
<keyword evidence="2" id="KW-0808">Transferase</keyword>
<dbReference type="InterPro" id="IPR011990">
    <property type="entry name" value="TPR-like_helical_dom_sf"/>
</dbReference>
<dbReference type="InterPro" id="IPR037919">
    <property type="entry name" value="OGT"/>
</dbReference>
<reference evidence="2 3" key="1">
    <citation type="submission" date="2016-10" db="EMBL/GenBank/DDBJ databases">
        <authorList>
            <person name="de Groot N.N."/>
        </authorList>
    </citation>
    <scope>NUCLEOTIDE SEQUENCE [LARGE SCALE GENOMIC DNA]</scope>
    <source>
        <strain evidence="2 3">DSM 16957</strain>
    </source>
</reference>
<dbReference type="Pfam" id="PF13489">
    <property type="entry name" value="Methyltransf_23"/>
    <property type="match status" value="1"/>
</dbReference>
<protein>
    <submittedName>
        <fullName evidence="2">Predicted methyltransferase, contains TPR repeat</fullName>
    </submittedName>
</protein>
<keyword evidence="1" id="KW-0802">TPR repeat</keyword>
<dbReference type="GO" id="GO:0006493">
    <property type="term" value="P:protein O-linked glycosylation"/>
    <property type="evidence" value="ECO:0007669"/>
    <property type="project" value="InterPro"/>
</dbReference>
<dbReference type="OrthoDB" id="9809392at2"/>
<dbReference type="Pfam" id="PF13432">
    <property type="entry name" value="TPR_16"/>
    <property type="match status" value="2"/>
</dbReference>
<dbReference type="InterPro" id="IPR029063">
    <property type="entry name" value="SAM-dependent_MTases_sf"/>
</dbReference>
<dbReference type="AlphaFoldDB" id="A0A1G6YJP0"/>
<dbReference type="GO" id="GO:0097363">
    <property type="term" value="F:protein O-acetylglucosaminyltransferase activity"/>
    <property type="evidence" value="ECO:0007669"/>
    <property type="project" value="TreeGrafter"/>
</dbReference>
<organism evidence="2 3">
    <name type="scientific">Aquimonas voraii</name>
    <dbReference type="NCBI Taxonomy" id="265719"/>
    <lineage>
        <taxon>Bacteria</taxon>
        <taxon>Pseudomonadati</taxon>
        <taxon>Pseudomonadota</taxon>
        <taxon>Gammaproteobacteria</taxon>
        <taxon>Lysobacterales</taxon>
        <taxon>Lysobacteraceae</taxon>
        <taxon>Aquimonas</taxon>
    </lineage>
</organism>
<evidence type="ECO:0000313" key="2">
    <source>
        <dbReference type="EMBL" id="SDD90560.1"/>
    </source>
</evidence>
<dbReference type="STRING" id="265719.SAMN04488509_11042"/>
<dbReference type="SUPFAM" id="SSF48452">
    <property type="entry name" value="TPR-like"/>
    <property type="match status" value="1"/>
</dbReference>
<accession>A0A1G6YJP0</accession>
<dbReference type="CDD" id="cd02440">
    <property type="entry name" value="AdoMet_MTases"/>
    <property type="match status" value="1"/>
</dbReference>
<dbReference type="Gene3D" id="1.25.40.10">
    <property type="entry name" value="Tetratricopeptide repeat domain"/>
    <property type="match status" value="2"/>
</dbReference>
<dbReference type="SUPFAM" id="SSF53335">
    <property type="entry name" value="S-adenosyl-L-methionine-dependent methyltransferases"/>
    <property type="match status" value="1"/>
</dbReference>
<dbReference type="PANTHER" id="PTHR44366:SF1">
    <property type="entry name" value="UDP-N-ACETYLGLUCOSAMINE--PEPTIDE N-ACETYLGLUCOSAMINYLTRANSFERASE 110 KDA SUBUNIT"/>
    <property type="match status" value="1"/>
</dbReference>
<dbReference type="GO" id="GO:0008168">
    <property type="term" value="F:methyltransferase activity"/>
    <property type="evidence" value="ECO:0007669"/>
    <property type="project" value="UniProtKB-KW"/>
</dbReference>
<feature type="repeat" description="TPR" evidence="1">
    <location>
        <begin position="208"/>
        <end position="241"/>
    </location>
</feature>
<keyword evidence="2" id="KW-0489">Methyltransferase</keyword>
<dbReference type="InterPro" id="IPR019734">
    <property type="entry name" value="TPR_rpt"/>
</dbReference>
<dbReference type="SMART" id="SM00028">
    <property type="entry name" value="TPR"/>
    <property type="match status" value="6"/>
</dbReference>
<dbReference type="PANTHER" id="PTHR44366">
    <property type="entry name" value="UDP-N-ACETYLGLUCOSAMINE--PEPTIDE N-ACETYLGLUCOSAMINYLTRANSFERASE 110 KDA SUBUNIT"/>
    <property type="match status" value="1"/>
</dbReference>
<dbReference type="RefSeq" id="WP_091244037.1">
    <property type="nucleotide sequence ID" value="NZ_FNAG01000010.1"/>
</dbReference>
<keyword evidence="3" id="KW-1185">Reference proteome</keyword>
<dbReference type="EMBL" id="FNAG01000010">
    <property type="protein sequence ID" value="SDD90560.1"/>
    <property type="molecule type" value="Genomic_DNA"/>
</dbReference>
<sequence>MSAADPALRARLQQLMGAGQMRQALDLLDVLPLQQQDAELAYLHAVAAARCGQHGRAEAALAHCLALSPQHPGGHFQRAALALAAGDLERARQGFAAATRSAPAWAEAWYNLAVVEATRGAFAEAEQCYRAALRANPRLAPAANNLANLLCERGAQDEAVALMQSALAAAPEFAIGWCTLGRSLFRARRLGPAIEALRRSLALDAGQDAAWENLGEALQLNGQTAEAAEAFAQALALNPDSPSLAFKLDTLRGAQPTRPPDAFVSGLFDGMAAEFDQWLVERLGYRLPEQLGRYLPSATGLNVLDLGCGTGLAAPALRPLALRLEGADLSAKMLEKAAARGLYDALHEESLQSLLARQPQAWDLLLAADVFVYVGALDEVFALAAAALRSGGCLLFSVELLDEADAAGVRLQPSGRYAHSTPYLHALAATHGFEVELDAPIDLRREREAMLPGRVLRLRRR</sequence>
<gene>
    <name evidence="2" type="ORF">SAMN04488509_11042</name>
</gene>